<dbReference type="SUPFAM" id="SSF52402">
    <property type="entry name" value="Adenine nucleotide alpha hydrolases-like"/>
    <property type="match status" value="1"/>
</dbReference>
<dbReference type="EMBL" id="CAJPWZ010002494">
    <property type="protein sequence ID" value="CAG2238867.1"/>
    <property type="molecule type" value="Genomic_DNA"/>
</dbReference>
<dbReference type="PANTHER" id="PTHR46989">
    <property type="entry name" value="USP DOMAIN-CONTAINING PROTEIN"/>
    <property type="match status" value="1"/>
</dbReference>
<sequence length="154" mass="17211">MGAYGCQQEDVAEEDLVLDYLNQLSDKIVTEKTISGLNEASANFSIDREVLKQLIDQEIERIKTRLIEFAVYMREIKLNGVVKSTQASSPGEGILNIAKELKADMIVTGCRGHGTFRRTFLGSVSGFILHHAHIPVMTIPHPHHKEGNHHKHSI</sequence>
<dbReference type="Proteomes" id="UP000683360">
    <property type="component" value="Unassembled WGS sequence"/>
</dbReference>
<proteinExistence type="predicted"/>
<name>A0A8S3U6F5_MYTED</name>
<dbReference type="CDD" id="cd23659">
    <property type="entry name" value="USP_At3g01520-like"/>
    <property type="match status" value="1"/>
</dbReference>
<accession>A0A8S3U6F5</accession>
<dbReference type="PRINTS" id="PR01438">
    <property type="entry name" value="UNVRSLSTRESS"/>
</dbReference>
<dbReference type="OrthoDB" id="6138496at2759"/>
<dbReference type="InterPro" id="IPR014729">
    <property type="entry name" value="Rossmann-like_a/b/a_fold"/>
</dbReference>
<keyword evidence="3" id="KW-1185">Reference proteome</keyword>
<evidence type="ECO:0000313" key="2">
    <source>
        <dbReference type="EMBL" id="CAG2238867.1"/>
    </source>
</evidence>
<dbReference type="AlphaFoldDB" id="A0A8S3U6F5"/>
<dbReference type="InterPro" id="IPR006016">
    <property type="entry name" value="UspA"/>
</dbReference>
<organism evidence="2 3">
    <name type="scientific">Mytilus edulis</name>
    <name type="common">Blue mussel</name>
    <dbReference type="NCBI Taxonomy" id="6550"/>
    <lineage>
        <taxon>Eukaryota</taxon>
        <taxon>Metazoa</taxon>
        <taxon>Spiralia</taxon>
        <taxon>Lophotrochozoa</taxon>
        <taxon>Mollusca</taxon>
        <taxon>Bivalvia</taxon>
        <taxon>Autobranchia</taxon>
        <taxon>Pteriomorphia</taxon>
        <taxon>Mytilida</taxon>
        <taxon>Mytiloidea</taxon>
        <taxon>Mytilidae</taxon>
        <taxon>Mytilinae</taxon>
        <taxon>Mytilus</taxon>
    </lineage>
</organism>
<feature type="domain" description="UspA" evidence="1">
    <location>
        <begin position="60"/>
        <end position="140"/>
    </location>
</feature>
<dbReference type="PANTHER" id="PTHR46989:SF3">
    <property type="entry name" value="USPA DOMAIN-CONTAINING PROTEIN"/>
    <property type="match status" value="1"/>
</dbReference>
<dbReference type="Pfam" id="PF00582">
    <property type="entry name" value="Usp"/>
    <property type="match status" value="1"/>
</dbReference>
<protein>
    <recommendedName>
        <fullName evidence="1">UspA domain-containing protein</fullName>
    </recommendedName>
</protein>
<dbReference type="Gene3D" id="3.40.50.620">
    <property type="entry name" value="HUPs"/>
    <property type="match status" value="1"/>
</dbReference>
<comment type="caution">
    <text evidence="2">The sequence shown here is derived from an EMBL/GenBank/DDBJ whole genome shotgun (WGS) entry which is preliminary data.</text>
</comment>
<evidence type="ECO:0000313" key="3">
    <source>
        <dbReference type="Proteomes" id="UP000683360"/>
    </source>
</evidence>
<gene>
    <name evidence="2" type="ORF">MEDL_51265</name>
</gene>
<evidence type="ECO:0000259" key="1">
    <source>
        <dbReference type="Pfam" id="PF00582"/>
    </source>
</evidence>
<dbReference type="InterPro" id="IPR006015">
    <property type="entry name" value="Universal_stress_UspA"/>
</dbReference>
<reference evidence="2" key="1">
    <citation type="submission" date="2021-03" db="EMBL/GenBank/DDBJ databases">
        <authorList>
            <person name="Bekaert M."/>
        </authorList>
    </citation>
    <scope>NUCLEOTIDE SEQUENCE</scope>
</reference>